<protein>
    <submittedName>
        <fullName evidence="2">Uncharacterized protein</fullName>
    </submittedName>
</protein>
<dbReference type="Proteomes" id="UP001652700">
    <property type="component" value="Unplaced"/>
</dbReference>
<dbReference type="EnsemblMetazoa" id="XM_050652993.1">
    <property type="protein sequence ID" value="XP_050508950.1"/>
    <property type="gene ID" value="LOC114340430"/>
</dbReference>
<accession>A0ABM5KFI7</accession>
<evidence type="ECO:0000313" key="3">
    <source>
        <dbReference type="Proteomes" id="UP001652700"/>
    </source>
</evidence>
<feature type="compositionally biased region" description="Basic residues" evidence="1">
    <location>
        <begin position="140"/>
        <end position="152"/>
    </location>
</feature>
<feature type="region of interest" description="Disordered" evidence="1">
    <location>
        <begin position="52"/>
        <end position="252"/>
    </location>
</feature>
<feature type="compositionally biased region" description="Basic residues" evidence="1">
    <location>
        <begin position="60"/>
        <end position="71"/>
    </location>
</feature>
<feature type="compositionally biased region" description="Basic residues" evidence="1">
    <location>
        <begin position="170"/>
        <end position="179"/>
    </location>
</feature>
<sequence>MYWNEGASTLGSKCNKYYLSVQVVLVWECEMKKSDGKLLTETEKTVAVTKRSATGEKAKCVKKVTKAKKAASKAEKKPAKAKKVEKKSAPKTASSSLVPTSADAKAKTPTKANKSNKGSPTIKPKAPKPKTAKAAASSPKARKNKFNNRPKRPPSSSIVPTQTEIQAPTRTKHEHKWKRPVISNSSNRLKRPPSDTLYDESSLPISSLAKTFEMQPPYIPNELKSNKKSKKKKRKTDDNIISDIPRLDITEY</sequence>
<dbReference type="RefSeq" id="XP_050508950.1">
    <property type="nucleotide sequence ID" value="XM_050652993.1"/>
</dbReference>
<proteinExistence type="predicted"/>
<evidence type="ECO:0000256" key="1">
    <source>
        <dbReference type="SAM" id="MobiDB-lite"/>
    </source>
</evidence>
<feature type="compositionally biased region" description="Polar residues" evidence="1">
    <location>
        <begin position="154"/>
        <end position="169"/>
    </location>
</feature>
<organism evidence="2 3">
    <name type="scientific">Diabrotica virgifera virgifera</name>
    <name type="common">western corn rootworm</name>
    <dbReference type="NCBI Taxonomy" id="50390"/>
    <lineage>
        <taxon>Eukaryota</taxon>
        <taxon>Metazoa</taxon>
        <taxon>Ecdysozoa</taxon>
        <taxon>Arthropoda</taxon>
        <taxon>Hexapoda</taxon>
        <taxon>Insecta</taxon>
        <taxon>Pterygota</taxon>
        <taxon>Neoptera</taxon>
        <taxon>Endopterygota</taxon>
        <taxon>Coleoptera</taxon>
        <taxon>Polyphaga</taxon>
        <taxon>Cucujiformia</taxon>
        <taxon>Chrysomeloidea</taxon>
        <taxon>Chrysomelidae</taxon>
        <taxon>Galerucinae</taxon>
        <taxon>Diabroticina</taxon>
        <taxon>Diabroticites</taxon>
        <taxon>Diabrotica</taxon>
    </lineage>
</organism>
<evidence type="ECO:0000313" key="2">
    <source>
        <dbReference type="EnsemblMetazoa" id="XP_050508950.1"/>
    </source>
</evidence>
<name>A0ABM5KFI7_DIAVI</name>
<reference evidence="2" key="1">
    <citation type="submission" date="2025-05" db="UniProtKB">
        <authorList>
            <consortium name="EnsemblMetazoa"/>
        </authorList>
    </citation>
    <scope>IDENTIFICATION</scope>
</reference>
<dbReference type="GeneID" id="114340430"/>
<keyword evidence="3" id="KW-1185">Reference proteome</keyword>